<proteinExistence type="predicted"/>
<reference evidence="3" key="1">
    <citation type="journal article" date="2019" name="Int. J. Syst. Evol. Microbiol.">
        <title>The Global Catalogue of Microorganisms (GCM) 10K type strain sequencing project: providing services to taxonomists for standard genome sequencing and annotation.</title>
        <authorList>
            <consortium name="The Broad Institute Genomics Platform"/>
            <consortium name="The Broad Institute Genome Sequencing Center for Infectious Disease"/>
            <person name="Wu L."/>
            <person name="Ma J."/>
        </authorList>
    </citation>
    <scope>NUCLEOTIDE SEQUENCE [LARGE SCALE GENOMIC DNA]</scope>
    <source>
        <strain evidence="3">CGMCC 1.10363</strain>
    </source>
</reference>
<dbReference type="Proteomes" id="UP001595900">
    <property type="component" value="Unassembled WGS sequence"/>
</dbReference>
<gene>
    <name evidence="2" type="ORF">ACFOYW_13380</name>
</gene>
<dbReference type="RefSeq" id="WP_390229782.1">
    <property type="nucleotide sequence ID" value="NZ_JBHSCN010000006.1"/>
</dbReference>
<accession>A0ABV8Q7N7</accession>
<evidence type="ECO:0000313" key="2">
    <source>
        <dbReference type="EMBL" id="MFC4244366.1"/>
    </source>
</evidence>
<sequence length="113" mass="11897">MTGPDATRGALFRAHIAATYSGEPTPTQAVLIDRAASLLDRIEAIERSVAANGVMAVGSRGQARSNGALIALAEAERVLLATLKDLALPDPDAPAPKSRGGRRVDHYTPRLNR</sequence>
<dbReference type="EMBL" id="JBHSCN010000006">
    <property type="protein sequence ID" value="MFC4244366.1"/>
    <property type="molecule type" value="Genomic_DNA"/>
</dbReference>
<organism evidence="2 3">
    <name type="scientific">Gryllotalpicola reticulitermitis</name>
    <dbReference type="NCBI Taxonomy" id="1184153"/>
    <lineage>
        <taxon>Bacteria</taxon>
        <taxon>Bacillati</taxon>
        <taxon>Actinomycetota</taxon>
        <taxon>Actinomycetes</taxon>
        <taxon>Micrococcales</taxon>
        <taxon>Microbacteriaceae</taxon>
        <taxon>Gryllotalpicola</taxon>
    </lineage>
</organism>
<name>A0ABV8Q7N7_9MICO</name>
<feature type="region of interest" description="Disordered" evidence="1">
    <location>
        <begin position="87"/>
        <end position="113"/>
    </location>
</feature>
<keyword evidence="3" id="KW-1185">Reference proteome</keyword>
<evidence type="ECO:0000313" key="3">
    <source>
        <dbReference type="Proteomes" id="UP001595900"/>
    </source>
</evidence>
<feature type="compositionally biased region" description="Basic and acidic residues" evidence="1">
    <location>
        <begin position="102"/>
        <end position="113"/>
    </location>
</feature>
<comment type="caution">
    <text evidence="2">The sequence shown here is derived from an EMBL/GenBank/DDBJ whole genome shotgun (WGS) entry which is preliminary data.</text>
</comment>
<evidence type="ECO:0000256" key="1">
    <source>
        <dbReference type="SAM" id="MobiDB-lite"/>
    </source>
</evidence>
<protein>
    <submittedName>
        <fullName evidence="2">Uncharacterized protein</fullName>
    </submittedName>
</protein>